<name>A0A2G5UE99_9PELO</name>
<dbReference type="EMBL" id="PDUG01000004">
    <property type="protein sequence ID" value="PIC37773.1"/>
    <property type="molecule type" value="Genomic_DNA"/>
</dbReference>
<evidence type="ECO:0000313" key="1">
    <source>
        <dbReference type="EMBL" id="PIC37773.1"/>
    </source>
</evidence>
<keyword evidence="2" id="KW-1185">Reference proteome</keyword>
<dbReference type="Proteomes" id="UP000230233">
    <property type="component" value="Chromosome IV"/>
</dbReference>
<protein>
    <submittedName>
        <fullName evidence="1">Uncharacterized protein</fullName>
    </submittedName>
</protein>
<proteinExistence type="predicted"/>
<sequence length="91" mass="9935">MKQADGQKEKFERLTQCSFSTTAPDLEVSIGVGVDGTVEDAVGEATSNGDDGRVGLEKTMSDIDNKDDVLCRKKLTSKNIFKFENQRSESS</sequence>
<organism evidence="1 2">
    <name type="scientific">Caenorhabditis nigoni</name>
    <dbReference type="NCBI Taxonomy" id="1611254"/>
    <lineage>
        <taxon>Eukaryota</taxon>
        <taxon>Metazoa</taxon>
        <taxon>Ecdysozoa</taxon>
        <taxon>Nematoda</taxon>
        <taxon>Chromadorea</taxon>
        <taxon>Rhabditida</taxon>
        <taxon>Rhabditina</taxon>
        <taxon>Rhabditomorpha</taxon>
        <taxon>Rhabditoidea</taxon>
        <taxon>Rhabditidae</taxon>
        <taxon>Peloderinae</taxon>
        <taxon>Caenorhabditis</taxon>
    </lineage>
</organism>
<dbReference type="AlphaFoldDB" id="A0A2G5UE99"/>
<accession>A0A2G5UE99</accession>
<comment type="caution">
    <text evidence="1">The sequence shown here is derived from an EMBL/GenBank/DDBJ whole genome shotgun (WGS) entry which is preliminary data.</text>
</comment>
<reference evidence="2" key="1">
    <citation type="submission" date="2017-10" db="EMBL/GenBank/DDBJ databases">
        <title>Rapid genome shrinkage in a self-fertile nematode reveals novel sperm competition proteins.</title>
        <authorList>
            <person name="Yin D."/>
            <person name="Schwarz E.M."/>
            <person name="Thomas C.G."/>
            <person name="Felde R.L."/>
            <person name="Korf I.F."/>
            <person name="Cutter A.D."/>
            <person name="Schartner C.M."/>
            <person name="Ralston E.J."/>
            <person name="Meyer B.J."/>
            <person name="Haag E.S."/>
        </authorList>
    </citation>
    <scope>NUCLEOTIDE SEQUENCE [LARGE SCALE GENOMIC DNA]</scope>
    <source>
        <strain evidence="2">JU1422</strain>
    </source>
</reference>
<gene>
    <name evidence="1" type="primary">Cnig_chr_IV.g16290</name>
    <name evidence="1" type="ORF">B9Z55_016290</name>
</gene>
<evidence type="ECO:0000313" key="2">
    <source>
        <dbReference type="Proteomes" id="UP000230233"/>
    </source>
</evidence>